<keyword evidence="4" id="KW-1185">Reference proteome</keyword>
<name>A0ABU9WJC0_9BURK</name>
<protein>
    <submittedName>
        <fullName evidence="3">TIGR01841 family phasin</fullName>
    </submittedName>
</protein>
<sequence>MTNSNNPFAELTKLIEQFKGTNVDMSGLIESGRKDIAALVDANEAAANAMQALARKQTEILAAAMQDIVASAQRLALQGAAPDHVKQAEKARESCERMVSELNDLTDIARKAQADAMQAISQRTEQSLEEMKQRMKVGK</sequence>
<accession>A0ABU9WJC0</accession>
<dbReference type="InterPro" id="IPR018968">
    <property type="entry name" value="Phasin"/>
</dbReference>
<evidence type="ECO:0000256" key="1">
    <source>
        <dbReference type="SAM" id="Coils"/>
    </source>
</evidence>
<keyword evidence="1" id="KW-0175">Coiled coil</keyword>
<evidence type="ECO:0000313" key="4">
    <source>
        <dbReference type="Proteomes" id="UP001466933"/>
    </source>
</evidence>
<organism evidence="3 4">
    <name type="scientific">Burkholderia theae</name>
    <dbReference type="NCBI Taxonomy" id="3143496"/>
    <lineage>
        <taxon>Bacteria</taxon>
        <taxon>Pseudomonadati</taxon>
        <taxon>Pseudomonadota</taxon>
        <taxon>Betaproteobacteria</taxon>
        <taxon>Burkholderiales</taxon>
        <taxon>Burkholderiaceae</taxon>
        <taxon>Burkholderia</taxon>
    </lineage>
</organism>
<evidence type="ECO:0000313" key="3">
    <source>
        <dbReference type="EMBL" id="MEN2472173.1"/>
    </source>
</evidence>
<gene>
    <name evidence="3" type="primary">phaP</name>
    <name evidence="3" type="ORF">VOI36_19915</name>
</gene>
<proteinExistence type="predicted"/>
<dbReference type="Proteomes" id="UP001466933">
    <property type="component" value="Unassembled WGS sequence"/>
</dbReference>
<comment type="caution">
    <text evidence="3">The sequence shown here is derived from an EMBL/GenBank/DDBJ whole genome shotgun (WGS) entry which is preliminary data.</text>
</comment>
<evidence type="ECO:0000259" key="2">
    <source>
        <dbReference type="Pfam" id="PF09361"/>
    </source>
</evidence>
<reference evidence="3 4" key="1">
    <citation type="submission" date="2024-05" db="EMBL/GenBank/DDBJ databases">
        <title>Burkholderia sp. Nov. a novel bacteria isolated from rhizosphere soil of Camellia sinensis.</title>
        <authorList>
            <person name="Dong Y."/>
        </authorList>
    </citation>
    <scope>NUCLEOTIDE SEQUENCE [LARGE SCALE GENOMIC DNA]</scope>
    <source>
        <strain evidence="3 4">GS2Y</strain>
    </source>
</reference>
<dbReference type="Pfam" id="PF09361">
    <property type="entry name" value="Phasin_2"/>
    <property type="match status" value="1"/>
</dbReference>
<feature type="domain" description="Phasin" evidence="2">
    <location>
        <begin position="29"/>
        <end position="123"/>
    </location>
</feature>
<dbReference type="EMBL" id="JBCPYA010000008">
    <property type="protein sequence ID" value="MEN2472173.1"/>
    <property type="molecule type" value="Genomic_DNA"/>
</dbReference>
<dbReference type="InterPro" id="IPR010127">
    <property type="entry name" value="Phasin_subfam-1"/>
</dbReference>
<feature type="coiled-coil region" evidence="1">
    <location>
        <begin position="85"/>
        <end position="134"/>
    </location>
</feature>
<dbReference type="NCBIfam" id="TIGR01841">
    <property type="entry name" value="phasin"/>
    <property type="match status" value="1"/>
</dbReference>
<dbReference type="RefSeq" id="WP_343493106.1">
    <property type="nucleotide sequence ID" value="NZ_JBCPYA010000008.1"/>
</dbReference>